<comment type="catalytic activity">
    <reaction evidence="3">
        <text>DNA(n) + a 2'-deoxyribonucleoside 5'-triphosphate = DNA(n+1) + diphosphate</text>
        <dbReference type="Rhea" id="RHEA:22508"/>
        <dbReference type="Rhea" id="RHEA-COMP:17339"/>
        <dbReference type="Rhea" id="RHEA-COMP:17340"/>
        <dbReference type="ChEBI" id="CHEBI:33019"/>
        <dbReference type="ChEBI" id="CHEBI:61560"/>
        <dbReference type="ChEBI" id="CHEBI:173112"/>
        <dbReference type="EC" id="2.7.7.7"/>
    </reaction>
</comment>
<dbReference type="GO" id="GO:0003887">
    <property type="term" value="F:DNA-directed DNA polymerase activity"/>
    <property type="evidence" value="ECO:0007669"/>
    <property type="project" value="UniProtKB-EC"/>
</dbReference>
<reference evidence="5" key="1">
    <citation type="submission" date="2023-02" db="EMBL/GenBank/DDBJ databases">
        <title>Gut commensal Christensenella minuta modulates host metabolism via a new class of secondary bile acids.</title>
        <authorList>
            <person name="Liu C."/>
        </authorList>
    </citation>
    <scope>NUCLEOTIDE SEQUENCE</scope>
    <source>
        <strain evidence="5">CA70</strain>
    </source>
</reference>
<dbReference type="Gene3D" id="3.30.70.370">
    <property type="match status" value="2"/>
</dbReference>
<dbReference type="RefSeq" id="WP_353424003.1">
    <property type="nucleotide sequence ID" value="NZ_CP117826.1"/>
</dbReference>
<evidence type="ECO:0000313" key="5">
    <source>
        <dbReference type="EMBL" id="XCC63438.1"/>
    </source>
</evidence>
<dbReference type="GO" id="GO:0006302">
    <property type="term" value="P:double-strand break repair"/>
    <property type="evidence" value="ECO:0007669"/>
    <property type="project" value="TreeGrafter"/>
</dbReference>
<dbReference type="InterPro" id="IPR001098">
    <property type="entry name" value="DNA-dir_DNA_pol_A_palm_dom"/>
</dbReference>
<dbReference type="GO" id="GO:0003677">
    <property type="term" value="F:DNA binding"/>
    <property type="evidence" value="ECO:0007669"/>
    <property type="project" value="InterPro"/>
</dbReference>
<evidence type="ECO:0000256" key="2">
    <source>
        <dbReference type="ARBA" id="ARBA00022705"/>
    </source>
</evidence>
<protein>
    <recommendedName>
        <fullName evidence="1">DNA-directed DNA polymerase</fullName>
        <ecNumber evidence="1">2.7.7.7</ecNumber>
    </recommendedName>
</protein>
<dbReference type="GO" id="GO:0006261">
    <property type="term" value="P:DNA-templated DNA replication"/>
    <property type="evidence" value="ECO:0007669"/>
    <property type="project" value="InterPro"/>
</dbReference>
<dbReference type="Pfam" id="PF00476">
    <property type="entry name" value="DNA_pol_A"/>
    <property type="match status" value="1"/>
</dbReference>
<feature type="domain" description="DNA-directed DNA polymerase family A palm" evidence="4">
    <location>
        <begin position="360"/>
        <end position="614"/>
    </location>
</feature>
<evidence type="ECO:0000259" key="4">
    <source>
        <dbReference type="SMART" id="SM00482"/>
    </source>
</evidence>
<dbReference type="InterPro" id="IPR012337">
    <property type="entry name" value="RNaseH-like_sf"/>
</dbReference>
<dbReference type="InterPro" id="IPR002298">
    <property type="entry name" value="DNA_polymerase_A"/>
</dbReference>
<dbReference type="EC" id="2.7.7.7" evidence="1"/>
<dbReference type="AlphaFoldDB" id="A0AAU8AB22"/>
<accession>A0AAU8AB22</accession>
<evidence type="ECO:0000256" key="3">
    <source>
        <dbReference type="ARBA" id="ARBA00049244"/>
    </source>
</evidence>
<dbReference type="Gene3D" id="1.10.150.20">
    <property type="entry name" value="5' to 3' exonuclease, C-terminal subdomain"/>
    <property type="match status" value="1"/>
</dbReference>
<dbReference type="CDD" id="cd08642">
    <property type="entry name" value="DNA_pol_A_pol_I_A"/>
    <property type="match status" value="1"/>
</dbReference>
<keyword evidence="2" id="KW-0235">DNA replication</keyword>
<dbReference type="SUPFAM" id="SSF56672">
    <property type="entry name" value="DNA/RNA polymerases"/>
    <property type="match status" value="1"/>
</dbReference>
<name>A0AAU8AB22_9FIRM</name>
<organism evidence="5">
    <name type="scientific">Christensenella massiliensis</name>
    <dbReference type="NCBI Taxonomy" id="1805714"/>
    <lineage>
        <taxon>Bacteria</taxon>
        <taxon>Bacillati</taxon>
        <taxon>Bacillota</taxon>
        <taxon>Clostridia</taxon>
        <taxon>Christensenellales</taxon>
        <taxon>Christensenellaceae</taxon>
        <taxon>Christensenella</taxon>
    </lineage>
</organism>
<dbReference type="SMART" id="SM00482">
    <property type="entry name" value="POLAc"/>
    <property type="match status" value="1"/>
</dbReference>
<proteinExistence type="predicted"/>
<gene>
    <name evidence="5" type="ORF">PUP29_05855</name>
</gene>
<dbReference type="PANTHER" id="PTHR10133">
    <property type="entry name" value="DNA POLYMERASE I"/>
    <property type="match status" value="1"/>
</dbReference>
<dbReference type="EMBL" id="CP117826">
    <property type="protein sequence ID" value="XCC63438.1"/>
    <property type="molecule type" value="Genomic_DNA"/>
</dbReference>
<evidence type="ECO:0000256" key="1">
    <source>
        <dbReference type="ARBA" id="ARBA00012417"/>
    </source>
</evidence>
<dbReference type="PANTHER" id="PTHR10133:SF27">
    <property type="entry name" value="DNA POLYMERASE NU"/>
    <property type="match status" value="1"/>
</dbReference>
<dbReference type="InterPro" id="IPR043502">
    <property type="entry name" value="DNA/RNA_pol_sf"/>
</dbReference>
<dbReference type="SUPFAM" id="SSF53098">
    <property type="entry name" value="Ribonuclease H-like"/>
    <property type="match status" value="1"/>
</dbReference>
<sequence length="649" mass="72444">MKTLALDIETYSDIDLKKAGAYAYSASPNFTILLLAYAFDNEPVAVIDLANGETIPHDILNALTSPDIVKTAYNANFERTCLAAYLKKAMPPEQWRCTAVLAATAGLPRSLAGVGSVLGLPEDKQKQKIGGSLIRLFCSPERKMPNDYPEKWELFKQYNAQDVVVEREIRERLSYIEIPLDEQRLWELDQKINDTGVCIDMPFIHSAIRGDTENRERLMKAAQALTGLENPNSGKQMLDWIEQETGLRFDSLRKEFISDIDRECDSVIVSEALRMRQELSKTSVKKYTAMVNGACPDGRIRGLLQFYGANRTGRWAGRFVQVQNLPKNKIPDLELARELVGVGDFEAVKILFGSIPETLSQLVRTAFIPSAGCRFIVSDFSAIEARVIAWLAGEKWRLQVFNSHGRIYEASAAQMFKVPIEKIVKGNPEYALRQKGKVAELALGYQGSKGALIQMGALDMGLEEEELLPLVSTWRTANPNIVRMWNDIESAAMEALSGAGRVPYKYGIEFEFTHGRLAVRLPSGRKLSYFKPRLEPHPKYQGMQITYEGTIQSGAAASGGWGRIPTYGGKLTENIVQAVARDCLAVAMRRLDKQGYKIVFHVHDEVIVDVPKEESSAKEIADIMSGPIKWAPGLPLNADAYECAFYRKD</sequence>